<organism evidence="1 2">
    <name type="scientific">Eruca vesicaria subsp. sativa</name>
    <name type="common">Garden rocket</name>
    <name type="synonym">Eruca sativa</name>
    <dbReference type="NCBI Taxonomy" id="29727"/>
    <lineage>
        <taxon>Eukaryota</taxon>
        <taxon>Viridiplantae</taxon>
        <taxon>Streptophyta</taxon>
        <taxon>Embryophyta</taxon>
        <taxon>Tracheophyta</taxon>
        <taxon>Spermatophyta</taxon>
        <taxon>Magnoliopsida</taxon>
        <taxon>eudicotyledons</taxon>
        <taxon>Gunneridae</taxon>
        <taxon>Pentapetalae</taxon>
        <taxon>rosids</taxon>
        <taxon>malvids</taxon>
        <taxon>Brassicales</taxon>
        <taxon>Brassicaceae</taxon>
        <taxon>Brassiceae</taxon>
        <taxon>Eruca</taxon>
    </lineage>
</organism>
<name>A0ABC8J6M1_ERUVS</name>
<evidence type="ECO:0000313" key="1">
    <source>
        <dbReference type="EMBL" id="CAH8314395.1"/>
    </source>
</evidence>
<dbReference type="EMBL" id="CAKOAT010080822">
    <property type="protein sequence ID" value="CAH8314395.1"/>
    <property type="molecule type" value="Genomic_DNA"/>
</dbReference>
<evidence type="ECO:0000313" key="2">
    <source>
        <dbReference type="Proteomes" id="UP001642260"/>
    </source>
</evidence>
<protein>
    <submittedName>
        <fullName evidence="1">Uncharacterized protein</fullName>
    </submittedName>
</protein>
<dbReference type="AlphaFoldDB" id="A0ABC8J6M1"/>
<reference evidence="1 2" key="1">
    <citation type="submission" date="2022-03" db="EMBL/GenBank/DDBJ databases">
        <authorList>
            <person name="Macdonald S."/>
            <person name="Ahmed S."/>
            <person name="Newling K."/>
        </authorList>
    </citation>
    <scope>NUCLEOTIDE SEQUENCE [LARGE SCALE GENOMIC DNA]</scope>
</reference>
<gene>
    <name evidence="1" type="ORF">ERUC_LOCUS7156</name>
</gene>
<sequence>MEKRLGFHFGKCSIATSYGSGGGSASTSFTARLWSSGSWFQAVFWVKELSRFSDLDLLRVHCKCGGGVASHLDGLVEGLR</sequence>
<keyword evidence="2" id="KW-1185">Reference proteome</keyword>
<comment type="caution">
    <text evidence="1">The sequence shown here is derived from an EMBL/GenBank/DDBJ whole genome shotgun (WGS) entry which is preliminary data.</text>
</comment>
<accession>A0ABC8J6M1</accession>
<dbReference type="Proteomes" id="UP001642260">
    <property type="component" value="Unassembled WGS sequence"/>
</dbReference>
<proteinExistence type="predicted"/>